<feature type="transmembrane region" description="Helical" evidence="7">
    <location>
        <begin position="134"/>
        <end position="151"/>
    </location>
</feature>
<evidence type="ECO:0000256" key="7">
    <source>
        <dbReference type="SAM" id="Phobius"/>
    </source>
</evidence>
<dbReference type="Proteomes" id="UP000059113">
    <property type="component" value="Chromosome"/>
</dbReference>
<dbReference type="SUPFAM" id="SSF47384">
    <property type="entry name" value="Homodimeric domain of signal transducing histidine kinase"/>
    <property type="match status" value="1"/>
</dbReference>
<dbReference type="PROSITE" id="PS50109">
    <property type="entry name" value="HIS_KIN"/>
    <property type="match status" value="1"/>
</dbReference>
<evidence type="ECO:0000259" key="8">
    <source>
        <dbReference type="PROSITE" id="PS50109"/>
    </source>
</evidence>
<feature type="domain" description="Histidine kinase" evidence="8">
    <location>
        <begin position="229"/>
        <end position="452"/>
    </location>
</feature>
<dbReference type="PRINTS" id="PR00344">
    <property type="entry name" value="BCTRLSENSOR"/>
</dbReference>
<dbReference type="Pfam" id="PF02518">
    <property type="entry name" value="HATPase_c"/>
    <property type="match status" value="1"/>
</dbReference>
<dbReference type="InterPro" id="IPR003594">
    <property type="entry name" value="HATPase_dom"/>
</dbReference>
<dbReference type="GO" id="GO:0005886">
    <property type="term" value="C:plasma membrane"/>
    <property type="evidence" value="ECO:0007669"/>
    <property type="project" value="TreeGrafter"/>
</dbReference>
<dbReference type="OrthoDB" id="9801651at2"/>
<dbReference type="Pfam" id="PF00512">
    <property type="entry name" value="HisKA"/>
    <property type="match status" value="1"/>
</dbReference>
<dbReference type="AlphaFoldDB" id="A0A168M144"/>
<keyword evidence="7" id="KW-0472">Membrane</keyword>
<dbReference type="InterPro" id="IPR036890">
    <property type="entry name" value="HATPase_C_sf"/>
</dbReference>
<dbReference type="InterPro" id="IPR004358">
    <property type="entry name" value="Sig_transdc_His_kin-like_C"/>
</dbReference>
<dbReference type="SUPFAM" id="SSF55874">
    <property type="entry name" value="ATPase domain of HSP90 chaperone/DNA topoisomerase II/histidine kinase"/>
    <property type="match status" value="1"/>
</dbReference>
<dbReference type="SMART" id="SM00387">
    <property type="entry name" value="HATPase_c"/>
    <property type="match status" value="1"/>
</dbReference>
<dbReference type="InterPro" id="IPR036097">
    <property type="entry name" value="HisK_dim/P_sf"/>
</dbReference>
<comment type="catalytic activity">
    <reaction evidence="1">
        <text>ATP + protein L-histidine = ADP + protein N-phospho-L-histidine.</text>
        <dbReference type="EC" id="2.7.13.3"/>
    </reaction>
</comment>
<dbReference type="CDD" id="cd16922">
    <property type="entry name" value="HATPase_EvgS-ArcB-TorS-like"/>
    <property type="match status" value="1"/>
</dbReference>
<feature type="transmembrane region" description="Helical" evidence="7">
    <location>
        <begin position="163"/>
        <end position="185"/>
    </location>
</feature>
<dbReference type="Gene3D" id="1.10.287.130">
    <property type="match status" value="1"/>
</dbReference>
<keyword evidence="10" id="KW-1185">Reference proteome</keyword>
<keyword evidence="7" id="KW-1133">Transmembrane helix</keyword>
<protein>
    <recommendedName>
        <fullName evidence="2">histidine kinase</fullName>
        <ecNumber evidence="2">2.7.13.3</ecNumber>
    </recommendedName>
</protein>
<dbReference type="SMART" id="SM00388">
    <property type="entry name" value="HisKA"/>
    <property type="match status" value="1"/>
</dbReference>
<dbReference type="CDD" id="cd00082">
    <property type="entry name" value="HisKA"/>
    <property type="match status" value="1"/>
</dbReference>
<proteinExistence type="predicted"/>
<evidence type="ECO:0000256" key="1">
    <source>
        <dbReference type="ARBA" id="ARBA00000085"/>
    </source>
</evidence>
<dbReference type="InterPro" id="IPR005467">
    <property type="entry name" value="His_kinase_dom"/>
</dbReference>
<dbReference type="PANTHER" id="PTHR43047">
    <property type="entry name" value="TWO-COMPONENT HISTIDINE PROTEIN KINASE"/>
    <property type="match status" value="1"/>
</dbReference>
<feature type="transmembrane region" description="Helical" evidence="7">
    <location>
        <begin position="57"/>
        <end position="77"/>
    </location>
</feature>
<dbReference type="EMBL" id="CP011310">
    <property type="protein sequence ID" value="ANC50387.1"/>
    <property type="molecule type" value="Genomic_DNA"/>
</dbReference>
<keyword evidence="7" id="KW-0812">Transmembrane</keyword>
<feature type="transmembrane region" description="Helical" evidence="7">
    <location>
        <begin position="111"/>
        <end position="127"/>
    </location>
</feature>
<dbReference type="KEGG" id="ery:CP97_14701"/>
<dbReference type="GO" id="GO:0009927">
    <property type="term" value="F:histidine phosphotransfer kinase activity"/>
    <property type="evidence" value="ECO:0007669"/>
    <property type="project" value="TreeGrafter"/>
</dbReference>
<dbReference type="EC" id="2.7.13.3" evidence="2"/>
<reference evidence="9 10" key="1">
    <citation type="journal article" date="2015" name="Int. J. Syst. Evol. Microbiol.">
        <title>Erythrobacter atlanticus sp. nov., a bacterium from ocean sediment able to degrade polycyclic aromatic hydrocarbons.</title>
        <authorList>
            <person name="Zhuang L."/>
            <person name="Liu Y."/>
            <person name="Wang L."/>
            <person name="Wang W."/>
            <person name="Shao Z."/>
        </authorList>
    </citation>
    <scope>NUCLEOTIDE SEQUENCE [LARGE SCALE GENOMIC DNA]</scope>
    <source>
        <strain evidence="10">s21-N3</strain>
    </source>
</reference>
<name>A0A168M144_9SPHN</name>
<reference evidence="10" key="2">
    <citation type="submission" date="2015-04" db="EMBL/GenBank/DDBJ databases">
        <title>The complete genome sequence of Erythrobacter sp. s21-N3.</title>
        <authorList>
            <person name="Zhuang L."/>
            <person name="Liu Y."/>
            <person name="Shao Z."/>
        </authorList>
    </citation>
    <scope>NUCLEOTIDE SEQUENCE [LARGE SCALE GENOMIC DNA]</scope>
    <source>
        <strain evidence="10">s21-N3</strain>
    </source>
</reference>
<dbReference type="Gene3D" id="3.30.565.10">
    <property type="entry name" value="Histidine kinase-like ATPase, C-terminal domain"/>
    <property type="match status" value="1"/>
</dbReference>
<evidence type="ECO:0000256" key="3">
    <source>
        <dbReference type="ARBA" id="ARBA00022553"/>
    </source>
</evidence>
<dbReference type="STRING" id="1648404.CP97_14701"/>
<keyword evidence="4" id="KW-0808">Transferase</keyword>
<organism evidence="9 10">
    <name type="scientific">Aurantiacibacter atlanticus</name>
    <dbReference type="NCBI Taxonomy" id="1648404"/>
    <lineage>
        <taxon>Bacteria</taxon>
        <taxon>Pseudomonadati</taxon>
        <taxon>Pseudomonadota</taxon>
        <taxon>Alphaproteobacteria</taxon>
        <taxon>Sphingomonadales</taxon>
        <taxon>Erythrobacteraceae</taxon>
        <taxon>Aurantiacibacter</taxon>
    </lineage>
</organism>
<keyword evidence="5" id="KW-0418">Kinase</keyword>
<sequence>MIARLNTLLDWFIPVRFRSSVSDVTVVRNFVLLHFLGPLMGQAVMAFLWLNLPVAGWQFWVTEICVSSFFLVPIILRKSGSMELAAMVSVQMLVGLSLFGSFWFGGISSPLLPWFLIAMVLCFFYLAEAIRNALIGIALQLTLFTIARLVTGEFPQLLDHEQLLLPNVFSIIAALAYMTMMCLFYETVMRVSLRLEQATINQRERVEELRGAMAKAEQASRRKSIFLAKMNHELRTPLNAIIGFTEMLKEEWQDRGEDARKSQDLDRIHAAGRHLLALVNNVIDLSSIESSRMDLSVEEVDLRSLAHDVIATASPLAQKRHNQLVLNMPEEITPLELDALKVRQSLLNLLSNAAKFTTKGVIMLTVIRTTDADGDWLSLEVTDNGIGMRPDGLRRIFKTFSQAEDDTATHYGGSGLGLALTKRFAEMMGGTIVVRSEFGVGTSFTIRVPAIEAQIDQRSAA</sequence>
<evidence type="ECO:0000256" key="5">
    <source>
        <dbReference type="ARBA" id="ARBA00022777"/>
    </source>
</evidence>
<evidence type="ECO:0000256" key="2">
    <source>
        <dbReference type="ARBA" id="ARBA00012438"/>
    </source>
</evidence>
<dbReference type="PANTHER" id="PTHR43047:SF72">
    <property type="entry name" value="OSMOSENSING HISTIDINE PROTEIN KINASE SLN1"/>
    <property type="match status" value="1"/>
</dbReference>
<evidence type="ECO:0000256" key="6">
    <source>
        <dbReference type="ARBA" id="ARBA00023012"/>
    </source>
</evidence>
<dbReference type="FunFam" id="3.30.565.10:FF:000010">
    <property type="entry name" value="Sensor histidine kinase RcsC"/>
    <property type="match status" value="1"/>
</dbReference>
<accession>A0A168M144</accession>
<feature type="transmembrane region" description="Helical" evidence="7">
    <location>
        <begin position="84"/>
        <end position="105"/>
    </location>
</feature>
<dbReference type="GO" id="GO:0000155">
    <property type="term" value="F:phosphorelay sensor kinase activity"/>
    <property type="evidence" value="ECO:0007669"/>
    <property type="project" value="InterPro"/>
</dbReference>
<dbReference type="InterPro" id="IPR003661">
    <property type="entry name" value="HisK_dim/P_dom"/>
</dbReference>
<evidence type="ECO:0000313" key="9">
    <source>
        <dbReference type="EMBL" id="ANC50387.1"/>
    </source>
</evidence>
<gene>
    <name evidence="9" type="ORF">CP97_14701</name>
</gene>
<evidence type="ECO:0000313" key="10">
    <source>
        <dbReference type="Proteomes" id="UP000059113"/>
    </source>
</evidence>
<keyword evidence="6" id="KW-0902">Two-component regulatory system</keyword>
<dbReference type="RefSeq" id="WP_053106558.1">
    <property type="nucleotide sequence ID" value="NZ_CP011310.1"/>
</dbReference>
<evidence type="ECO:0000256" key="4">
    <source>
        <dbReference type="ARBA" id="ARBA00022679"/>
    </source>
</evidence>
<keyword evidence="3" id="KW-0597">Phosphoprotein</keyword>
<feature type="transmembrane region" description="Helical" evidence="7">
    <location>
        <begin position="26"/>
        <end position="51"/>
    </location>
</feature>